<protein>
    <submittedName>
        <fullName evidence="2">Uncharacterized protein LOC111106202</fullName>
    </submittedName>
</protein>
<reference evidence="2" key="1">
    <citation type="submission" date="2025-08" db="UniProtKB">
        <authorList>
            <consortium name="RefSeq"/>
        </authorList>
    </citation>
    <scope>IDENTIFICATION</scope>
    <source>
        <tissue evidence="2">Whole sample</tissue>
    </source>
</reference>
<dbReference type="PANTHER" id="PTHR31912:SF34">
    <property type="entry name" value="NOTOCHORD-RELATED PROTEIN"/>
    <property type="match status" value="1"/>
</dbReference>
<dbReference type="PANTHER" id="PTHR31912">
    <property type="entry name" value="IP13529P"/>
    <property type="match status" value="1"/>
</dbReference>
<organism evidence="1 2">
    <name type="scientific">Crassostrea virginica</name>
    <name type="common">Eastern oyster</name>
    <dbReference type="NCBI Taxonomy" id="6565"/>
    <lineage>
        <taxon>Eukaryota</taxon>
        <taxon>Metazoa</taxon>
        <taxon>Spiralia</taxon>
        <taxon>Lophotrochozoa</taxon>
        <taxon>Mollusca</taxon>
        <taxon>Bivalvia</taxon>
        <taxon>Autobranchia</taxon>
        <taxon>Pteriomorphia</taxon>
        <taxon>Ostreida</taxon>
        <taxon>Ostreoidea</taxon>
        <taxon>Ostreidae</taxon>
        <taxon>Crassostrea</taxon>
    </lineage>
</organism>
<dbReference type="OrthoDB" id="6152038at2759"/>
<dbReference type="Proteomes" id="UP000694844">
    <property type="component" value="Chromosome 8"/>
</dbReference>
<dbReference type="KEGG" id="cvn:111106202"/>
<name>A0A8B8B0D1_CRAVI</name>
<sequence length="682" mass="77333">MNVQGVPLFAGDMYTYHHNPETGKEKHGILKRFIDDVNHDVFKAVIQPYESINCSGRSGQISAMDDEVTVPVTQLRECKVQAYCKLGKRSPLTVEKLPVWTLPINIFIDDTSANRSKRWLGLHCIQMQLAGLKLNLRQGQDSIQLLSASEKVEPLTLMQPLISDIQTCKRAGVYAYDAFKGEKCIITTDLNVIVADFNMQSYLCNHLGASATKYCPRCFADAEQAIAKVGERTVSNTKNTVNRLNLRGSEADKKKLRKRTGVKEYENPLMEIINPHKDIPVGFLHLIPLGLTKHLVKHIVGSLQEESKDNLQTHLSSLTNLSFANNFFASMNSRQGKDFKLYLQFAPINFAYIGIPQQFLNMVNTLSRIQQLMQKDEFTNEDIENAEHLVNSYLQQVDTHLPELKRKAKTHLLCHLIDDIKRHGPPKGYTEDGFEKKHASIRNDIFLQNQKNRSRDTAVSFAHMAMLNHIASGGYFPVDNDWVSIGEDASLVVKQREVLNFIGRGEEWDEDVCPVKKLVRKDNGKVLETSLQENLLLQVFLQRGVTPYPIEEAKIFTGQAIKTQRAEIANSGDAVKFVSSESEEKVGIFKEALIIKRKRSAEVIHVAKVQLFEVIGISGQSECHHLKLSKQNDYVSPRNIIRLEQVFHNCKDAHCRVKKNSGNLSFIKHENINNYLLNVYKL</sequence>
<gene>
    <name evidence="2" type="primary">LOC111106202</name>
</gene>
<evidence type="ECO:0000313" key="1">
    <source>
        <dbReference type="Proteomes" id="UP000694844"/>
    </source>
</evidence>
<dbReference type="GeneID" id="111106202"/>
<evidence type="ECO:0000313" key="2">
    <source>
        <dbReference type="RefSeq" id="XP_022296478.1"/>
    </source>
</evidence>
<dbReference type="RefSeq" id="XP_022296478.1">
    <property type="nucleotide sequence ID" value="XM_022440770.1"/>
</dbReference>
<keyword evidence="1" id="KW-1185">Reference proteome</keyword>
<proteinExistence type="predicted"/>
<dbReference type="AlphaFoldDB" id="A0A8B8B0D1"/>
<accession>A0A8B8B0D1</accession>